<reference evidence="12 13" key="1">
    <citation type="journal article" date="2010" name="Nature">
        <title>Genome sequencing and analysis of the model grass Brachypodium distachyon.</title>
        <authorList>
            <consortium name="International Brachypodium Initiative"/>
        </authorList>
    </citation>
    <scope>NUCLEOTIDE SEQUENCE [LARGE SCALE GENOMIC DNA]</scope>
    <source>
        <strain evidence="12 13">Bd21</strain>
    </source>
</reference>
<feature type="domain" description="Major facilitator superfamily (MFS) profile" evidence="11">
    <location>
        <begin position="34"/>
        <end position="485"/>
    </location>
</feature>
<dbReference type="GO" id="GO:0015293">
    <property type="term" value="F:symporter activity"/>
    <property type="evidence" value="ECO:0007669"/>
    <property type="project" value="UniProtKB-KW"/>
</dbReference>
<evidence type="ECO:0000256" key="1">
    <source>
        <dbReference type="ARBA" id="ARBA00004141"/>
    </source>
</evidence>
<dbReference type="FunCoup" id="I1IAT8">
    <property type="interactions" value="81"/>
</dbReference>
<dbReference type="PRINTS" id="PR00171">
    <property type="entry name" value="SUGRTRNSPORT"/>
</dbReference>
<keyword evidence="8 10" id="KW-0472">Membrane</keyword>
<feature type="transmembrane region" description="Helical" evidence="10">
    <location>
        <begin position="148"/>
        <end position="168"/>
    </location>
</feature>
<keyword evidence="6" id="KW-0769">Symport</keyword>
<evidence type="ECO:0000259" key="11">
    <source>
        <dbReference type="PROSITE" id="PS50850"/>
    </source>
</evidence>
<dbReference type="KEGG" id="bdi:100838806"/>
<evidence type="ECO:0000256" key="3">
    <source>
        <dbReference type="ARBA" id="ARBA00022448"/>
    </source>
</evidence>
<feature type="transmembrane region" description="Helical" evidence="10">
    <location>
        <begin position="180"/>
        <end position="199"/>
    </location>
</feature>
<dbReference type="SUPFAM" id="SSF103473">
    <property type="entry name" value="MFS general substrate transporter"/>
    <property type="match status" value="1"/>
</dbReference>
<dbReference type="OrthoDB" id="5296287at2759"/>
<dbReference type="InterPro" id="IPR045262">
    <property type="entry name" value="STP/PLT_plant"/>
</dbReference>
<keyword evidence="4" id="KW-0762">Sugar transport</keyword>
<protein>
    <recommendedName>
        <fullName evidence="11">Major facilitator superfamily (MFS) profile domain-containing protein</fullName>
    </recommendedName>
</protein>
<keyword evidence="5 10" id="KW-0812">Transmembrane</keyword>
<dbReference type="CDD" id="cd17361">
    <property type="entry name" value="MFS_STP"/>
    <property type="match status" value="1"/>
</dbReference>
<keyword evidence="14" id="KW-1185">Reference proteome</keyword>
<evidence type="ECO:0000313" key="13">
    <source>
        <dbReference type="EnsemblPlants" id="KQK00003"/>
    </source>
</evidence>
<organism evidence="13">
    <name type="scientific">Brachypodium distachyon</name>
    <name type="common">Purple false brome</name>
    <name type="synonym">Trachynia distachya</name>
    <dbReference type="NCBI Taxonomy" id="15368"/>
    <lineage>
        <taxon>Eukaryota</taxon>
        <taxon>Viridiplantae</taxon>
        <taxon>Streptophyta</taxon>
        <taxon>Embryophyta</taxon>
        <taxon>Tracheophyta</taxon>
        <taxon>Spermatophyta</taxon>
        <taxon>Magnoliopsida</taxon>
        <taxon>Liliopsida</taxon>
        <taxon>Poales</taxon>
        <taxon>Poaceae</taxon>
        <taxon>BOP clade</taxon>
        <taxon>Pooideae</taxon>
        <taxon>Stipodae</taxon>
        <taxon>Brachypodieae</taxon>
        <taxon>Brachypodium</taxon>
    </lineage>
</organism>
<evidence type="ECO:0000313" key="14">
    <source>
        <dbReference type="Proteomes" id="UP000008810"/>
    </source>
</evidence>
<evidence type="ECO:0000256" key="8">
    <source>
        <dbReference type="ARBA" id="ARBA00023136"/>
    </source>
</evidence>
<dbReference type="Gene3D" id="1.20.1250.20">
    <property type="entry name" value="MFS general substrate transporter like domains"/>
    <property type="match status" value="1"/>
</dbReference>
<dbReference type="PANTHER" id="PTHR23500">
    <property type="entry name" value="SOLUTE CARRIER FAMILY 2, FACILITATED GLUCOSE TRANSPORTER"/>
    <property type="match status" value="1"/>
</dbReference>
<dbReference type="Pfam" id="PF00083">
    <property type="entry name" value="Sugar_tr"/>
    <property type="match status" value="1"/>
</dbReference>
<dbReference type="GeneID" id="100838806"/>
<dbReference type="GO" id="GO:0015145">
    <property type="term" value="F:monosaccharide transmembrane transporter activity"/>
    <property type="evidence" value="ECO:0007669"/>
    <property type="project" value="InterPro"/>
</dbReference>
<feature type="transmembrane region" description="Helical" evidence="10">
    <location>
        <begin position="205"/>
        <end position="228"/>
    </location>
</feature>
<dbReference type="InterPro" id="IPR003663">
    <property type="entry name" value="Sugar/inositol_transpt"/>
</dbReference>
<keyword evidence="3 9" id="KW-0813">Transport</keyword>
<dbReference type="InterPro" id="IPR005829">
    <property type="entry name" value="Sugar_transporter_CS"/>
</dbReference>
<dbReference type="ExpressionAtlas" id="I1IAT8">
    <property type="expression patterns" value="baseline and differential"/>
</dbReference>
<feature type="transmembrane region" description="Helical" evidence="10">
    <location>
        <begin position="88"/>
        <end position="108"/>
    </location>
</feature>
<dbReference type="OMA" id="NNWPAHR"/>
<dbReference type="EnsemblPlants" id="KQK00003">
    <property type="protein sequence ID" value="KQK00003"/>
    <property type="gene ID" value="BRADI_3g46620v3"/>
</dbReference>
<feature type="transmembrane region" description="Helical" evidence="10">
    <location>
        <begin position="393"/>
        <end position="418"/>
    </location>
</feature>
<evidence type="ECO:0000313" key="12">
    <source>
        <dbReference type="EMBL" id="KQK00003.1"/>
    </source>
</evidence>
<dbReference type="Proteomes" id="UP000008810">
    <property type="component" value="Chromosome 3"/>
</dbReference>
<dbReference type="HOGENOM" id="CLU_001265_30_5_1"/>
<dbReference type="InterPro" id="IPR005828">
    <property type="entry name" value="MFS_sugar_transport-like"/>
</dbReference>
<name>I1IAT8_BRADI</name>
<dbReference type="GO" id="GO:0016020">
    <property type="term" value="C:membrane"/>
    <property type="evidence" value="ECO:0007669"/>
    <property type="project" value="UniProtKB-SubCell"/>
</dbReference>
<dbReference type="InterPro" id="IPR020846">
    <property type="entry name" value="MFS_dom"/>
</dbReference>
<dbReference type="FunFam" id="1.20.1250.20:FF:000002">
    <property type="entry name" value="Sugar transport protein 13"/>
    <property type="match status" value="1"/>
</dbReference>
<feature type="transmembrane region" description="Helical" evidence="10">
    <location>
        <begin position="292"/>
        <end position="317"/>
    </location>
</feature>
<dbReference type="AlphaFoldDB" id="I1IAT8"/>
<comment type="subcellular location">
    <subcellularLocation>
        <location evidence="1">Membrane</location>
        <topology evidence="1">Multi-pass membrane protein</topology>
    </subcellularLocation>
</comment>
<feature type="transmembrane region" description="Helical" evidence="10">
    <location>
        <begin position="329"/>
        <end position="350"/>
    </location>
</feature>
<evidence type="ECO:0000256" key="7">
    <source>
        <dbReference type="ARBA" id="ARBA00022989"/>
    </source>
</evidence>
<evidence type="ECO:0000256" key="4">
    <source>
        <dbReference type="ARBA" id="ARBA00022597"/>
    </source>
</evidence>
<evidence type="ECO:0000256" key="5">
    <source>
        <dbReference type="ARBA" id="ARBA00022692"/>
    </source>
</evidence>
<evidence type="ECO:0000256" key="9">
    <source>
        <dbReference type="RuleBase" id="RU003346"/>
    </source>
</evidence>
<sequence>MAVGGGVAAMDPAGAGNGAASGYSSQITFTVVMSCLMAASGGLIFGYDISITGGLTQMESFLQEFFPEIVEKMHNAQQDSYCIFDSQVLTIFVSSLYLAGVFACLVAGHVTRKVGRRNSMLIGASFFLAGAILNCAAVNIYMLVVGRILLGFAVGFTNQSAPVYLAEIAPARWRGAFTSIFHFFLNVGMFMADLVNYRANTIANWGWRLSLGVGIVPAAVILVGAFFIPDSPNSLVLRGKVDEARDSLRRIRGPSADVDVELKDIVQAAEEDSRHKTGAFRRIGRREYRPHLVMAVGIPVFFELTGMIVVTLFTPLLFYTVGFTSQKAILGSIITDVVSLASVTVAALSVDRYGRRSLFMLGGGIMLVCLVGMAWVFGAQLGTNGEKAMPRPYAVAVVALVCLFTAGFGVSWGPLKWIIPSEIFPLEVRSAGQSMSESISLTLTFVQTQSFLAMLCSFKYGSFAYNAGWVVVMTAFVILFLPETKGVPIEAMGAVWARHWYWKRFVKPVPVPAPDKLADGPA</sequence>
<dbReference type="EMBL" id="CM000882">
    <property type="protein sequence ID" value="KQK00003.1"/>
    <property type="molecule type" value="Genomic_DNA"/>
</dbReference>
<accession>I1IAT8</accession>
<dbReference type="Gramene" id="KQK00003">
    <property type="protein sequence ID" value="KQK00003"/>
    <property type="gene ID" value="BRADI_3g46620v3"/>
</dbReference>
<keyword evidence="7 10" id="KW-1133">Transmembrane helix</keyword>
<dbReference type="InterPro" id="IPR036259">
    <property type="entry name" value="MFS_trans_sf"/>
</dbReference>
<dbReference type="PROSITE" id="PS50850">
    <property type="entry name" value="MFS"/>
    <property type="match status" value="1"/>
</dbReference>
<dbReference type="PANTHER" id="PTHR23500:SF126">
    <property type="entry name" value="OS02G0573500 PROTEIN"/>
    <property type="match status" value="1"/>
</dbReference>
<dbReference type="RefSeq" id="XP_003572645.1">
    <property type="nucleotide sequence ID" value="XM_003572597.4"/>
</dbReference>
<dbReference type="NCBIfam" id="TIGR00879">
    <property type="entry name" value="SP"/>
    <property type="match status" value="1"/>
</dbReference>
<feature type="transmembrane region" description="Helical" evidence="10">
    <location>
        <begin position="357"/>
        <end position="381"/>
    </location>
</feature>
<feature type="transmembrane region" description="Helical" evidence="10">
    <location>
        <begin position="27"/>
        <end position="47"/>
    </location>
</feature>
<gene>
    <name evidence="13" type="primary">LOC100838806</name>
    <name evidence="12" type="ORF">BRADI_3g46620v3</name>
</gene>
<evidence type="ECO:0000256" key="6">
    <source>
        <dbReference type="ARBA" id="ARBA00022847"/>
    </source>
</evidence>
<reference evidence="13" key="3">
    <citation type="submission" date="2018-08" db="UniProtKB">
        <authorList>
            <consortium name="EnsemblPlants"/>
        </authorList>
    </citation>
    <scope>IDENTIFICATION</scope>
    <source>
        <strain evidence="13">cv. Bd21</strain>
    </source>
</reference>
<dbReference type="InterPro" id="IPR044778">
    <property type="entry name" value="MFS_STP/MST-like_plant"/>
</dbReference>
<dbReference type="eggNOG" id="KOG0254">
    <property type="taxonomic scope" value="Eukaryota"/>
</dbReference>
<comment type="similarity">
    <text evidence="2 9">Belongs to the major facilitator superfamily. Sugar transporter (TC 2.A.1.1) family.</text>
</comment>
<evidence type="ECO:0000256" key="2">
    <source>
        <dbReference type="ARBA" id="ARBA00010992"/>
    </source>
</evidence>
<reference evidence="12" key="2">
    <citation type="submission" date="2017-06" db="EMBL/GenBank/DDBJ databases">
        <title>WGS assembly of Brachypodium distachyon.</title>
        <authorList>
            <consortium name="The International Brachypodium Initiative"/>
            <person name="Lucas S."/>
            <person name="Harmon-Smith M."/>
            <person name="Lail K."/>
            <person name="Tice H."/>
            <person name="Grimwood J."/>
            <person name="Bruce D."/>
            <person name="Barry K."/>
            <person name="Shu S."/>
            <person name="Lindquist E."/>
            <person name="Wang M."/>
            <person name="Pitluck S."/>
            <person name="Vogel J.P."/>
            <person name="Garvin D.F."/>
            <person name="Mockler T.C."/>
            <person name="Schmutz J."/>
            <person name="Rokhsar D."/>
            <person name="Bevan M.W."/>
        </authorList>
    </citation>
    <scope>NUCLEOTIDE SEQUENCE</scope>
    <source>
        <strain evidence="12">Bd21</strain>
    </source>
</reference>
<dbReference type="PROSITE" id="PS00217">
    <property type="entry name" value="SUGAR_TRANSPORT_2"/>
    <property type="match status" value="1"/>
</dbReference>
<feature type="transmembrane region" description="Helical" evidence="10">
    <location>
        <begin position="120"/>
        <end position="142"/>
    </location>
</feature>
<feature type="transmembrane region" description="Helical" evidence="10">
    <location>
        <begin position="466"/>
        <end position="482"/>
    </location>
</feature>
<evidence type="ECO:0000256" key="10">
    <source>
        <dbReference type="SAM" id="Phobius"/>
    </source>
</evidence>
<proteinExistence type="inferred from homology"/>
<dbReference type="PROSITE" id="PS00216">
    <property type="entry name" value="SUGAR_TRANSPORT_1"/>
    <property type="match status" value="1"/>
</dbReference>